<accession>A0A1B8P1P8</accession>
<evidence type="ECO:0000313" key="2">
    <source>
        <dbReference type="Proteomes" id="UP000092504"/>
    </source>
</evidence>
<dbReference type="AlphaFoldDB" id="A0A1B8P1P8"/>
<gene>
    <name evidence="1" type="ORF">A8U91_00501</name>
</gene>
<organism evidence="1 2">
    <name type="scientific">Halomonas elongata</name>
    <dbReference type="NCBI Taxonomy" id="2746"/>
    <lineage>
        <taxon>Bacteria</taxon>
        <taxon>Pseudomonadati</taxon>
        <taxon>Pseudomonadota</taxon>
        <taxon>Gammaproteobacteria</taxon>
        <taxon>Oceanospirillales</taxon>
        <taxon>Halomonadaceae</taxon>
        <taxon>Halomonas</taxon>
    </lineage>
</organism>
<reference evidence="1 2" key="1">
    <citation type="submission" date="2016-06" db="EMBL/GenBank/DDBJ databases">
        <title>Genome sequence of halotolerant plant growth promoting strain of Halomonas elongata HEK1 isolated from salterns of Rann of Kutch, Gujarat, India.</title>
        <authorList>
            <person name="Gaba S."/>
            <person name="Singh R.N."/>
            <person name="Abrol S."/>
            <person name="Kaushik R."/>
            <person name="Saxena A.K."/>
        </authorList>
    </citation>
    <scope>NUCLEOTIDE SEQUENCE [LARGE SCALE GENOMIC DNA]</scope>
    <source>
        <strain evidence="1 2">HEK1</strain>
    </source>
</reference>
<dbReference type="Proteomes" id="UP000092504">
    <property type="component" value="Unassembled WGS sequence"/>
</dbReference>
<name>A0A1B8P1P8_HALEL</name>
<dbReference type="EMBL" id="MAJD01000001">
    <property type="protein sequence ID" value="OBX36160.1"/>
    <property type="molecule type" value="Genomic_DNA"/>
</dbReference>
<proteinExistence type="predicted"/>
<comment type="caution">
    <text evidence="1">The sequence shown here is derived from an EMBL/GenBank/DDBJ whole genome shotgun (WGS) entry which is preliminary data.</text>
</comment>
<sequence>MALAQVDPRHGLALGQRGVDAHVEPFTIAHDLGEQAQLAAGAAALALEACARQAGLGHGAFDQFIADALDLVGDRLEKARPGLETRFAVAVEGRPGQLAGAFDLGLASGGEGRLECLAGGRVDGVEGLARGQNGFTSDELRAFYSHGHSFHG</sequence>
<evidence type="ECO:0000313" key="1">
    <source>
        <dbReference type="EMBL" id="OBX36160.1"/>
    </source>
</evidence>
<protein>
    <submittedName>
        <fullName evidence="1">Uncharacterized protein</fullName>
    </submittedName>
</protein>